<dbReference type="Pfam" id="PF05235">
    <property type="entry name" value="CHAD"/>
    <property type="match status" value="1"/>
</dbReference>
<accession>A0A0K1JDM3</accession>
<dbReference type="PANTHER" id="PTHR39339">
    <property type="entry name" value="SLR1444 PROTEIN"/>
    <property type="match status" value="1"/>
</dbReference>
<dbReference type="STRING" id="571913.VV02_01160"/>
<dbReference type="InterPro" id="IPR007899">
    <property type="entry name" value="CHAD_dom"/>
</dbReference>
<gene>
    <name evidence="2" type="ORF">VV02_01160</name>
</gene>
<dbReference type="KEGG" id="lmoi:VV02_01160"/>
<dbReference type="InterPro" id="IPR038186">
    <property type="entry name" value="CHAD_dom_sf"/>
</dbReference>
<dbReference type="PANTHER" id="PTHR39339:SF1">
    <property type="entry name" value="CHAD DOMAIN-CONTAINING PROTEIN"/>
    <property type="match status" value="1"/>
</dbReference>
<keyword evidence="3" id="KW-1185">Reference proteome</keyword>
<evidence type="ECO:0000313" key="2">
    <source>
        <dbReference type="EMBL" id="AKU14801.1"/>
    </source>
</evidence>
<name>A0A0K1JDM3_9MICO</name>
<evidence type="ECO:0000313" key="3">
    <source>
        <dbReference type="Proteomes" id="UP000066480"/>
    </source>
</evidence>
<evidence type="ECO:0000259" key="1">
    <source>
        <dbReference type="PROSITE" id="PS51708"/>
    </source>
</evidence>
<feature type="domain" description="CHAD" evidence="1">
    <location>
        <begin position="1"/>
        <end position="189"/>
    </location>
</feature>
<dbReference type="Gene3D" id="1.40.20.10">
    <property type="entry name" value="CHAD domain"/>
    <property type="match status" value="1"/>
</dbReference>
<proteinExistence type="predicted"/>
<dbReference type="EMBL" id="CP011112">
    <property type="protein sequence ID" value="AKU14801.1"/>
    <property type="molecule type" value="Genomic_DNA"/>
</dbReference>
<organism evidence="2 3">
    <name type="scientific">Luteipulveratus mongoliensis</name>
    <dbReference type="NCBI Taxonomy" id="571913"/>
    <lineage>
        <taxon>Bacteria</taxon>
        <taxon>Bacillati</taxon>
        <taxon>Actinomycetota</taxon>
        <taxon>Actinomycetes</taxon>
        <taxon>Micrococcales</taxon>
        <taxon>Dermacoccaceae</taxon>
        <taxon>Luteipulveratus</taxon>
    </lineage>
</organism>
<dbReference type="AlphaFoldDB" id="A0A0K1JDM3"/>
<reference evidence="2 3" key="1">
    <citation type="submission" date="2015-03" db="EMBL/GenBank/DDBJ databases">
        <title>Luteipulveratus halotolerans sp. nov., a novel actinobacterium (Dermacoccaceae) from Sarawak, Malaysia.</title>
        <authorList>
            <person name="Juboi H."/>
            <person name="Basik A."/>
            <person name="Shamsul S.S."/>
            <person name="Arnold P."/>
            <person name="Schmitt E.K."/>
            <person name="Sanglier J.-J."/>
            <person name="Yeo T."/>
        </authorList>
    </citation>
    <scope>NUCLEOTIDE SEQUENCE [LARGE SCALE GENOMIC DNA]</scope>
    <source>
        <strain evidence="2 3">MN07-A0370</strain>
    </source>
</reference>
<sequence>MRDLDVTIAQVQSRIPGLGPDRSAGPVLLAILDADLTSRRADLTNALSSDRYTELADHFRDKVASIRIVGTASWAEDASRTELARLRGTYGTLGREPTDHKLHDLRIAVKHARYSLDLVGDAHTKPLARALKSLQMQLGDHQDAVVCEELVRAAATPETLLAGRIIEHQHQRRAVVRAALPDAWDAVERAAPGVSFL</sequence>
<protein>
    <recommendedName>
        <fullName evidence="1">CHAD domain-containing protein</fullName>
    </recommendedName>
</protein>
<dbReference type="PROSITE" id="PS51708">
    <property type="entry name" value="CHAD"/>
    <property type="match status" value="1"/>
</dbReference>
<dbReference type="Proteomes" id="UP000066480">
    <property type="component" value="Chromosome"/>
</dbReference>